<dbReference type="PANTHER" id="PTHR33057:SF70">
    <property type="entry name" value="TRANSCRIPTION REPRESSOR-RELATED"/>
    <property type="match status" value="1"/>
</dbReference>
<comment type="function">
    <text evidence="6">Transcriptional repressor that regulates multiple aspects of plant growth and development.</text>
</comment>
<evidence type="ECO:0000256" key="6">
    <source>
        <dbReference type="RuleBase" id="RU367028"/>
    </source>
</evidence>
<gene>
    <name evidence="9" type="ORF">ZOSMA_1G01080</name>
</gene>
<evidence type="ECO:0000259" key="8">
    <source>
        <dbReference type="PROSITE" id="PS51754"/>
    </source>
</evidence>
<dbReference type="InterPro" id="IPR006458">
    <property type="entry name" value="Ovate_C"/>
</dbReference>
<evidence type="ECO:0000256" key="7">
    <source>
        <dbReference type="SAM" id="MobiDB-lite"/>
    </source>
</evidence>
<keyword evidence="4 6" id="KW-0804">Transcription</keyword>
<comment type="caution">
    <text evidence="9">The sequence shown here is derived from an EMBL/GenBank/DDBJ whole genome shotgun (WGS) entry which is preliminary data.</text>
</comment>
<evidence type="ECO:0000256" key="5">
    <source>
        <dbReference type="ARBA" id="ARBA00023242"/>
    </source>
</evidence>
<keyword evidence="3 6" id="KW-0805">Transcription regulation</keyword>
<dbReference type="GO" id="GO:0045892">
    <property type="term" value="P:negative regulation of DNA-templated transcription"/>
    <property type="evidence" value="ECO:0007669"/>
    <property type="project" value="UniProtKB-UniRule"/>
</dbReference>
<dbReference type="AlphaFoldDB" id="A0A0K9PPI9"/>
<reference evidence="10" key="1">
    <citation type="journal article" date="2016" name="Nature">
        <title>The genome of the seagrass Zostera marina reveals angiosperm adaptation to the sea.</title>
        <authorList>
            <person name="Olsen J.L."/>
            <person name="Rouze P."/>
            <person name="Verhelst B."/>
            <person name="Lin Y.-C."/>
            <person name="Bayer T."/>
            <person name="Collen J."/>
            <person name="Dattolo E."/>
            <person name="De Paoli E."/>
            <person name="Dittami S."/>
            <person name="Maumus F."/>
            <person name="Michel G."/>
            <person name="Kersting A."/>
            <person name="Lauritano C."/>
            <person name="Lohaus R."/>
            <person name="Toepel M."/>
            <person name="Tonon T."/>
            <person name="Vanneste K."/>
            <person name="Amirebrahimi M."/>
            <person name="Brakel J."/>
            <person name="Bostroem C."/>
            <person name="Chovatia M."/>
            <person name="Grimwood J."/>
            <person name="Jenkins J.W."/>
            <person name="Jueterbock A."/>
            <person name="Mraz A."/>
            <person name="Stam W.T."/>
            <person name="Tice H."/>
            <person name="Bornberg-Bauer E."/>
            <person name="Green P.J."/>
            <person name="Pearson G.A."/>
            <person name="Procaccini G."/>
            <person name="Duarte C.M."/>
            <person name="Schmutz J."/>
            <person name="Reusch T.B.H."/>
            <person name="Van de Peer Y."/>
        </authorList>
    </citation>
    <scope>NUCLEOTIDE SEQUENCE [LARGE SCALE GENOMIC DNA]</scope>
    <source>
        <strain evidence="10">cv. Finnish</strain>
    </source>
</reference>
<dbReference type="OMA" id="HERAPDF"/>
<protein>
    <recommendedName>
        <fullName evidence="6">Transcription repressor</fullName>
    </recommendedName>
    <alternativeName>
        <fullName evidence="6">Ovate family protein</fullName>
    </alternativeName>
</protein>
<dbReference type="NCBIfam" id="TIGR01568">
    <property type="entry name" value="A_thal_3678"/>
    <property type="match status" value="1"/>
</dbReference>
<keyword evidence="10" id="KW-1185">Reference proteome</keyword>
<keyword evidence="2 6" id="KW-0678">Repressor</keyword>
<accession>A0A0K9PPI9</accession>
<dbReference type="Pfam" id="PF04844">
    <property type="entry name" value="Ovate"/>
    <property type="match status" value="1"/>
</dbReference>
<evidence type="ECO:0000313" key="10">
    <source>
        <dbReference type="Proteomes" id="UP000036987"/>
    </source>
</evidence>
<dbReference type="Proteomes" id="UP000036987">
    <property type="component" value="Unassembled WGS sequence"/>
</dbReference>
<evidence type="ECO:0000313" key="9">
    <source>
        <dbReference type="EMBL" id="KMZ70135.1"/>
    </source>
</evidence>
<dbReference type="OrthoDB" id="1928390at2759"/>
<feature type="compositionally biased region" description="Low complexity" evidence="7">
    <location>
        <begin position="68"/>
        <end position="82"/>
    </location>
</feature>
<dbReference type="PROSITE" id="PS51754">
    <property type="entry name" value="OVATE"/>
    <property type="match status" value="1"/>
</dbReference>
<feature type="domain" description="OVATE" evidence="8">
    <location>
        <begin position="144"/>
        <end position="203"/>
    </location>
</feature>
<keyword evidence="5 6" id="KW-0539">Nucleus</keyword>
<proteinExistence type="predicted"/>
<name>A0A0K9PPI9_ZOSMR</name>
<evidence type="ECO:0000256" key="2">
    <source>
        <dbReference type="ARBA" id="ARBA00022491"/>
    </source>
</evidence>
<evidence type="ECO:0000256" key="3">
    <source>
        <dbReference type="ARBA" id="ARBA00023015"/>
    </source>
</evidence>
<comment type="subcellular location">
    <subcellularLocation>
        <location evidence="1 6">Nucleus</location>
    </subcellularLocation>
</comment>
<dbReference type="PANTHER" id="PTHR33057">
    <property type="entry name" value="TRANSCRIPTION REPRESSOR OFP7-RELATED"/>
    <property type="match status" value="1"/>
</dbReference>
<dbReference type="GO" id="GO:0005634">
    <property type="term" value="C:nucleus"/>
    <property type="evidence" value="ECO:0007669"/>
    <property type="project" value="UniProtKB-SubCell"/>
</dbReference>
<organism evidence="9 10">
    <name type="scientific">Zostera marina</name>
    <name type="common">Eelgrass</name>
    <dbReference type="NCBI Taxonomy" id="29655"/>
    <lineage>
        <taxon>Eukaryota</taxon>
        <taxon>Viridiplantae</taxon>
        <taxon>Streptophyta</taxon>
        <taxon>Embryophyta</taxon>
        <taxon>Tracheophyta</taxon>
        <taxon>Spermatophyta</taxon>
        <taxon>Magnoliopsida</taxon>
        <taxon>Liliopsida</taxon>
        <taxon>Zosteraceae</taxon>
        <taxon>Zostera</taxon>
    </lineage>
</organism>
<evidence type="ECO:0000256" key="4">
    <source>
        <dbReference type="ARBA" id="ARBA00023163"/>
    </source>
</evidence>
<feature type="region of interest" description="Disordered" evidence="7">
    <location>
        <begin position="63"/>
        <end position="82"/>
    </location>
</feature>
<dbReference type="EMBL" id="LFYR01000729">
    <property type="protein sequence ID" value="KMZ70135.1"/>
    <property type="molecule type" value="Genomic_DNA"/>
</dbReference>
<sequence>MPSGESTNPTVGKSGKVGGGVGGLFSFTCGCKGSKSVSVVALTPHHLSNNSSTFTGATTSCDTHLKSRTSTSNSGTGSLVNTSNHHEQRLSIDSMGSSICSFSTLLRDLGELERSVVGLHTNTVESAVDKRSSRSSTILKTVAVVAETKDPVGDFRKSMLSMIFAHDIDTEDELWDLAIQFLNLNSPQNHPFILRAFADVCSDIFRTPAAHSPASGN</sequence>
<evidence type="ECO:0000256" key="1">
    <source>
        <dbReference type="ARBA" id="ARBA00004123"/>
    </source>
</evidence>
<dbReference type="InterPro" id="IPR038933">
    <property type="entry name" value="Ovate"/>
</dbReference>